<organism evidence="1 2">
    <name type="scientific">Hypoxylon rubiginosum</name>
    <dbReference type="NCBI Taxonomy" id="110542"/>
    <lineage>
        <taxon>Eukaryota</taxon>
        <taxon>Fungi</taxon>
        <taxon>Dikarya</taxon>
        <taxon>Ascomycota</taxon>
        <taxon>Pezizomycotina</taxon>
        <taxon>Sordariomycetes</taxon>
        <taxon>Xylariomycetidae</taxon>
        <taxon>Xylariales</taxon>
        <taxon>Hypoxylaceae</taxon>
        <taxon>Hypoxylon</taxon>
    </lineage>
</organism>
<reference evidence="1 2" key="1">
    <citation type="journal article" date="2022" name="New Phytol.">
        <title>Ecological generalism drives hyperdiversity of secondary metabolite gene clusters in xylarialean endophytes.</title>
        <authorList>
            <person name="Franco M.E.E."/>
            <person name="Wisecaver J.H."/>
            <person name="Arnold A.E."/>
            <person name="Ju Y.M."/>
            <person name="Slot J.C."/>
            <person name="Ahrendt S."/>
            <person name="Moore L.P."/>
            <person name="Eastman K.E."/>
            <person name="Scott K."/>
            <person name="Konkel Z."/>
            <person name="Mondo S.J."/>
            <person name="Kuo A."/>
            <person name="Hayes R.D."/>
            <person name="Haridas S."/>
            <person name="Andreopoulos B."/>
            <person name="Riley R."/>
            <person name="LaButti K."/>
            <person name="Pangilinan J."/>
            <person name="Lipzen A."/>
            <person name="Amirebrahimi M."/>
            <person name="Yan J."/>
            <person name="Adam C."/>
            <person name="Keymanesh K."/>
            <person name="Ng V."/>
            <person name="Louie K."/>
            <person name="Northen T."/>
            <person name="Drula E."/>
            <person name="Henrissat B."/>
            <person name="Hsieh H.M."/>
            <person name="Youens-Clark K."/>
            <person name="Lutzoni F."/>
            <person name="Miadlikowska J."/>
            <person name="Eastwood D.C."/>
            <person name="Hamelin R.C."/>
            <person name="Grigoriev I.V."/>
            <person name="U'Ren J.M."/>
        </authorList>
    </citation>
    <scope>NUCLEOTIDE SEQUENCE [LARGE SCALE GENOMIC DNA]</scope>
    <source>
        <strain evidence="1 2">CBS 119005</strain>
    </source>
</reference>
<accession>A0ACB9YWK1</accession>
<sequence>MTISGLLARGQQDYFWPLYSLKTPTLLLEAGADGNYESNITNPERRGTIQHTQYDWQFWTLPQPGLDDNGTMGAQPMPRGKTLGGTSAMNWMIHNTDSRVQLDIWESLLNLTSWNWETLSTAYRQSETMHGPPANASQDFMYNPDDYGGNGYIQSVLQRSVFGLFPQFLNPTLLNAGYRVPTDQNGGNAVGGGFLPLAIEPSNYTRSYAGSVYHTREGRPNLHVRVNSQVTGIKWKRDKHSATTTAKATAAGLSYIDRASRSNSISHVHGRKVILSAGCIQSSQILELSGVGDPNILTPLGIKPVVNLINVGVGLRDPPMMNYLPISFDLNMTFSGDKYIQNYIELESARNMLSDEDYTAASQWLNSSNSIPGLPNAQLRVFKELWFANEPLIEMAWQFQVANVTPYNLVPLSQGTVHINSSDPLAPPAIDPNYNRVMATIDGTEVEWDMWFLAKATQFWETKVATTTPMRDIITSVDPPFDLPFEQYYSVVKKRTGTSEHLTGGNPMLAQEEGGVVDTNLLVYGTNNVRIVDGSVFPYQPSAHPMGLTYALAMRAVFGDVTA</sequence>
<dbReference type="EMBL" id="MU393501">
    <property type="protein sequence ID" value="KAI4863566.1"/>
    <property type="molecule type" value="Genomic_DNA"/>
</dbReference>
<dbReference type="Proteomes" id="UP001497700">
    <property type="component" value="Unassembled WGS sequence"/>
</dbReference>
<gene>
    <name evidence="1" type="ORF">F4820DRAFT_449835</name>
</gene>
<proteinExistence type="predicted"/>
<keyword evidence="2" id="KW-1185">Reference proteome</keyword>
<evidence type="ECO:0000313" key="1">
    <source>
        <dbReference type="EMBL" id="KAI4863566.1"/>
    </source>
</evidence>
<protein>
    <submittedName>
        <fullName evidence="1">Uncharacterized protein</fullName>
    </submittedName>
</protein>
<comment type="caution">
    <text evidence="1">The sequence shown here is derived from an EMBL/GenBank/DDBJ whole genome shotgun (WGS) entry which is preliminary data.</text>
</comment>
<name>A0ACB9YWK1_9PEZI</name>
<evidence type="ECO:0000313" key="2">
    <source>
        <dbReference type="Proteomes" id="UP001497700"/>
    </source>
</evidence>